<keyword evidence="14" id="KW-0812">Transmembrane</keyword>
<organism evidence="17 18">
    <name type="scientific">Molossus molossus</name>
    <name type="common">Pallas' mastiff bat</name>
    <name type="synonym">Vespertilio molossus</name>
    <dbReference type="NCBI Taxonomy" id="27622"/>
    <lineage>
        <taxon>Eukaryota</taxon>
        <taxon>Metazoa</taxon>
        <taxon>Chordata</taxon>
        <taxon>Craniata</taxon>
        <taxon>Vertebrata</taxon>
        <taxon>Euteleostomi</taxon>
        <taxon>Mammalia</taxon>
        <taxon>Eutheria</taxon>
        <taxon>Laurasiatheria</taxon>
        <taxon>Chiroptera</taxon>
        <taxon>Yangochiroptera</taxon>
        <taxon>Molossidae</taxon>
        <taxon>Molossus</taxon>
    </lineage>
</organism>
<evidence type="ECO:0000256" key="11">
    <source>
        <dbReference type="ARBA" id="ARBA00045541"/>
    </source>
</evidence>
<evidence type="ECO:0000313" key="18">
    <source>
        <dbReference type="Proteomes" id="UP000550707"/>
    </source>
</evidence>
<proteinExistence type="inferred from homology"/>
<keyword evidence="14" id="KW-1133">Transmembrane helix</keyword>
<keyword evidence="4 12" id="KW-0768">Sushi</keyword>
<dbReference type="GO" id="GO:0006958">
    <property type="term" value="P:complement activation, classical pathway"/>
    <property type="evidence" value="ECO:0007669"/>
    <property type="project" value="UniProtKB-KW"/>
</dbReference>
<evidence type="ECO:0000256" key="4">
    <source>
        <dbReference type="ARBA" id="ARBA00022659"/>
    </source>
</evidence>
<accession>A0A7J8CQ07</accession>
<keyword evidence="18" id="KW-1185">Reference proteome</keyword>
<evidence type="ECO:0000256" key="13">
    <source>
        <dbReference type="SAM" id="MobiDB-lite"/>
    </source>
</evidence>
<dbReference type="PANTHER" id="PTHR45656">
    <property type="entry name" value="PROTEIN CBR-CLEC-78"/>
    <property type="match status" value="1"/>
</dbReference>
<keyword evidence="7" id="KW-0180">Complement pathway</keyword>
<feature type="compositionally biased region" description="Polar residues" evidence="13">
    <location>
        <begin position="253"/>
        <end position="273"/>
    </location>
</feature>
<comment type="caution">
    <text evidence="12">Lacks conserved residue(s) required for the propagation of feature annotation.</text>
</comment>
<keyword evidence="3" id="KW-0399">Innate immunity</keyword>
<evidence type="ECO:0000256" key="2">
    <source>
        <dbReference type="ARBA" id="ARBA00010908"/>
    </source>
</evidence>
<dbReference type="GO" id="GO:0030449">
    <property type="term" value="P:regulation of complement activation"/>
    <property type="evidence" value="ECO:0007669"/>
    <property type="project" value="UniProtKB-ARBA"/>
</dbReference>
<evidence type="ECO:0000313" key="17">
    <source>
        <dbReference type="EMBL" id="KAF6412915.1"/>
    </source>
</evidence>
<gene>
    <name evidence="17" type="ORF">HJG59_002472</name>
</gene>
<evidence type="ECO:0000256" key="10">
    <source>
        <dbReference type="ARBA" id="ARBA00023180"/>
    </source>
</evidence>
<dbReference type="SUPFAM" id="SSF57535">
    <property type="entry name" value="Complement control module/SCR domain"/>
    <property type="match status" value="3"/>
</dbReference>
<feature type="domain" description="Sushi" evidence="16">
    <location>
        <begin position="93"/>
        <end position="157"/>
    </location>
</feature>
<feature type="chain" id="PRO_5029734692" evidence="15">
    <location>
        <begin position="33"/>
        <end position="327"/>
    </location>
</feature>
<sequence>MSPCWGGTPAVLRLLGGLTLLLLLLCPHAARGDCSLPPDIPNAQPDLKGLTSFPNKKVVTYKCNKGFVKVPGEPDSVICLENVWSSIKEFCNRSCNVPTRLLFATLKKPYNTQNYFPSGSVVEYECRLGFKRDHSLSGNLTCLQNFTWSKSDEFCKKKSCPNPGKIINGNVIVKTDILYGSSISFSCNTGYKLVGSALSACVLKGTSTDWSHPLPECKESSPISKPTSTPQKPTTTDVPGTKPPSTPQKSTTVNVSATEGSSTPQKPTTTDVPATQGPAVAKTTTSVHSRSTSKGSGTISAGTSFIASGHTFITLTVLLMALVAMAT</sequence>
<feature type="transmembrane region" description="Helical" evidence="14">
    <location>
        <begin position="305"/>
        <end position="326"/>
    </location>
</feature>
<dbReference type="Proteomes" id="UP000550707">
    <property type="component" value="Unassembled WGS sequence"/>
</dbReference>
<evidence type="ECO:0000256" key="9">
    <source>
        <dbReference type="ARBA" id="ARBA00023157"/>
    </source>
</evidence>
<keyword evidence="6" id="KW-0391">Immunity</keyword>
<dbReference type="InterPro" id="IPR035976">
    <property type="entry name" value="Sushi/SCR/CCP_sf"/>
</dbReference>
<comment type="subcellular location">
    <subcellularLocation>
        <location evidence="1">Membrane</location>
    </subcellularLocation>
</comment>
<dbReference type="InParanoid" id="A0A7J8CQ07"/>
<dbReference type="PANTHER" id="PTHR45656:SF15">
    <property type="entry name" value="SUSHI DOMAIN-CONTAINING PROTEIN"/>
    <property type="match status" value="1"/>
</dbReference>
<dbReference type="GO" id="GO:0045087">
    <property type="term" value="P:innate immune response"/>
    <property type="evidence" value="ECO:0007669"/>
    <property type="project" value="UniProtKB-KW"/>
</dbReference>
<keyword evidence="15" id="KW-0732">Signal</keyword>
<dbReference type="CDD" id="cd00033">
    <property type="entry name" value="CCP"/>
    <property type="match status" value="3"/>
</dbReference>
<dbReference type="Gene3D" id="2.10.70.10">
    <property type="entry name" value="Complement Module, domain 1"/>
    <property type="match status" value="3"/>
</dbReference>
<dbReference type="Pfam" id="PF00084">
    <property type="entry name" value="Sushi"/>
    <property type="match status" value="3"/>
</dbReference>
<evidence type="ECO:0000256" key="1">
    <source>
        <dbReference type="ARBA" id="ARBA00004370"/>
    </source>
</evidence>
<comment type="function">
    <text evidence="11">This protein recognizes C4b and C3b fragments that condense with cell-surface hydroxyl or amino groups when nascent C4b and C3b are locally generated during C4 and c3 activation. Interaction of daf with cell-associated C4b and C3b polypeptides interferes with their ability to catalyze the conversion of C2 and factor B to enzymatically active C2a and Bb and thereby prevents the formation of C4b2a and C3bBb, the amplification convertases of the complement cascade. Inhibits complement activation by destabilizing and preventing the formation of C3 and C5 convertases, which prevents complement damage.</text>
</comment>
<evidence type="ECO:0000256" key="12">
    <source>
        <dbReference type="PROSITE-ProRule" id="PRU00302"/>
    </source>
</evidence>
<evidence type="ECO:0000256" key="7">
    <source>
        <dbReference type="ARBA" id="ARBA00022875"/>
    </source>
</evidence>
<feature type="signal peptide" evidence="15">
    <location>
        <begin position="1"/>
        <end position="32"/>
    </location>
</feature>
<feature type="compositionally biased region" description="Low complexity" evidence="13">
    <location>
        <begin position="220"/>
        <end position="240"/>
    </location>
</feature>
<keyword evidence="9" id="KW-1015">Disulfide bond</keyword>
<feature type="compositionally biased region" description="Polar residues" evidence="13">
    <location>
        <begin position="282"/>
        <end position="298"/>
    </location>
</feature>
<dbReference type="SMART" id="SM00032">
    <property type="entry name" value="CCP"/>
    <property type="match status" value="3"/>
</dbReference>
<evidence type="ECO:0000256" key="3">
    <source>
        <dbReference type="ARBA" id="ARBA00022588"/>
    </source>
</evidence>
<name>A0A7J8CQ07_MOLMO</name>
<feature type="domain" description="Sushi" evidence="16">
    <location>
        <begin position="158"/>
        <end position="219"/>
    </location>
</feature>
<dbReference type="EMBL" id="JACASF010000020">
    <property type="protein sequence ID" value="KAF6412915.1"/>
    <property type="molecule type" value="Genomic_DNA"/>
</dbReference>
<keyword evidence="8 14" id="KW-0472">Membrane</keyword>
<evidence type="ECO:0000256" key="8">
    <source>
        <dbReference type="ARBA" id="ARBA00023136"/>
    </source>
</evidence>
<evidence type="ECO:0000256" key="5">
    <source>
        <dbReference type="ARBA" id="ARBA00022737"/>
    </source>
</evidence>
<dbReference type="FunFam" id="2.10.70.10:FF:000079">
    <property type="entry name" value="Complement decay-accelerating factor"/>
    <property type="match status" value="1"/>
</dbReference>
<comment type="similarity">
    <text evidence="2">Belongs to the receptors of complement activation (RCA) family.</text>
</comment>
<evidence type="ECO:0000259" key="16">
    <source>
        <dbReference type="PROSITE" id="PS50923"/>
    </source>
</evidence>
<dbReference type="FunFam" id="2.10.70.10:FF:000055">
    <property type="entry name" value="Complement decay-accelerating factor, GPI-anchored"/>
    <property type="match status" value="1"/>
</dbReference>
<dbReference type="GO" id="GO:0005886">
    <property type="term" value="C:plasma membrane"/>
    <property type="evidence" value="ECO:0007669"/>
    <property type="project" value="UniProtKB-ARBA"/>
</dbReference>
<evidence type="ECO:0000256" key="15">
    <source>
        <dbReference type="SAM" id="SignalP"/>
    </source>
</evidence>
<evidence type="ECO:0000256" key="14">
    <source>
        <dbReference type="SAM" id="Phobius"/>
    </source>
</evidence>
<keyword evidence="5" id="KW-0677">Repeat</keyword>
<dbReference type="InterPro" id="IPR051277">
    <property type="entry name" value="SEZ6_CSMD_C4BPB_Regulators"/>
</dbReference>
<reference evidence="17 18" key="1">
    <citation type="journal article" date="2020" name="Nature">
        <title>Six reference-quality genomes reveal evolution of bat adaptations.</title>
        <authorList>
            <person name="Jebb D."/>
            <person name="Huang Z."/>
            <person name="Pippel M."/>
            <person name="Hughes G.M."/>
            <person name="Lavrichenko K."/>
            <person name="Devanna P."/>
            <person name="Winkler S."/>
            <person name="Jermiin L.S."/>
            <person name="Skirmuntt E.C."/>
            <person name="Katzourakis A."/>
            <person name="Burkitt-Gray L."/>
            <person name="Ray D.A."/>
            <person name="Sullivan K.A.M."/>
            <person name="Roscito J.G."/>
            <person name="Kirilenko B.M."/>
            <person name="Davalos L.M."/>
            <person name="Corthals A.P."/>
            <person name="Power M.L."/>
            <person name="Jones G."/>
            <person name="Ransome R.D."/>
            <person name="Dechmann D.K.N."/>
            <person name="Locatelli A.G."/>
            <person name="Puechmaille S.J."/>
            <person name="Fedrigo O."/>
            <person name="Jarvis E.D."/>
            <person name="Hiller M."/>
            <person name="Vernes S.C."/>
            <person name="Myers E.W."/>
            <person name="Teeling E.C."/>
        </authorList>
    </citation>
    <scope>NUCLEOTIDE SEQUENCE [LARGE SCALE GENOMIC DNA]</scope>
    <source>
        <strain evidence="17">MMolMol1</strain>
        <tissue evidence="17">Muscle</tissue>
    </source>
</reference>
<dbReference type="PROSITE" id="PS50923">
    <property type="entry name" value="SUSHI"/>
    <property type="match status" value="2"/>
</dbReference>
<feature type="region of interest" description="Disordered" evidence="13">
    <location>
        <begin position="213"/>
        <end position="298"/>
    </location>
</feature>
<comment type="caution">
    <text evidence="17">The sequence shown here is derived from an EMBL/GenBank/DDBJ whole genome shotgun (WGS) entry which is preliminary data.</text>
</comment>
<evidence type="ECO:0000256" key="6">
    <source>
        <dbReference type="ARBA" id="ARBA00022859"/>
    </source>
</evidence>
<dbReference type="AlphaFoldDB" id="A0A7J8CQ07"/>
<keyword evidence="10" id="KW-0325">Glycoprotein</keyword>
<protein>
    <submittedName>
        <fullName evidence="17">CD55 molecule (Cromer blood group)</fullName>
    </submittedName>
</protein>
<dbReference type="InterPro" id="IPR000436">
    <property type="entry name" value="Sushi_SCR_CCP_dom"/>
</dbReference>